<dbReference type="EMBL" id="VOBL01000013">
    <property type="protein sequence ID" value="KAA0975900.1"/>
    <property type="molecule type" value="Genomic_DNA"/>
</dbReference>
<organism evidence="1 2">
    <name type="scientific">Paeniglutamicibacter gangotriensis</name>
    <dbReference type="NCBI Taxonomy" id="254787"/>
    <lineage>
        <taxon>Bacteria</taxon>
        <taxon>Bacillati</taxon>
        <taxon>Actinomycetota</taxon>
        <taxon>Actinomycetes</taxon>
        <taxon>Micrococcales</taxon>
        <taxon>Micrococcaceae</taxon>
        <taxon>Paeniglutamicibacter</taxon>
    </lineage>
</organism>
<dbReference type="OrthoDB" id="9816539at2"/>
<gene>
    <name evidence="1" type="ORF">FQ154_12625</name>
</gene>
<name>A0A5B0EDS1_9MICC</name>
<dbReference type="InterPro" id="IPR005361">
    <property type="entry name" value="UPF0158"/>
</dbReference>
<evidence type="ECO:0000313" key="1">
    <source>
        <dbReference type="EMBL" id="KAA0975900.1"/>
    </source>
</evidence>
<comment type="caution">
    <text evidence="1">The sequence shown here is derived from an EMBL/GenBank/DDBJ whole genome shotgun (WGS) entry which is preliminary data.</text>
</comment>
<proteinExistence type="predicted"/>
<evidence type="ECO:0000313" key="2">
    <source>
        <dbReference type="Proteomes" id="UP000323856"/>
    </source>
</evidence>
<accession>A0A5B0EDS1</accession>
<dbReference type="Proteomes" id="UP000323856">
    <property type="component" value="Unassembled WGS sequence"/>
</dbReference>
<dbReference type="Pfam" id="PF03682">
    <property type="entry name" value="UPF0158"/>
    <property type="match status" value="1"/>
</dbReference>
<dbReference type="AlphaFoldDB" id="A0A5B0EDS1"/>
<protein>
    <submittedName>
        <fullName evidence="1">Uncharacterized protein</fullName>
    </submittedName>
</protein>
<sequence>MPAGGTRVVCRTISVKPSVARKRHGPLPSCYPFREKLRQAWNLQENLVAGSARPAHGGLCAITEVAQGWGGQDTDARQRSMMLKLEDLDLEEITWAMHDDRSMGNEYYLDLYTGEVIVPGLDEDITLEDIDEGNYAYVDRLESYESYRHMEDFTVGLPDGEARLKLEQALVRSKPFRHFKDALEYFPKELETWYKFKDQAMNKVVVEWLVGIKAIEDPGPGMNAETS</sequence>
<reference evidence="1 2" key="1">
    <citation type="submission" date="2019-07" db="EMBL/GenBank/DDBJ databases">
        <title>Analysis of the biochemical properties, biological activity and biotechnological potential of siderophores and biosurfactants produced by Antarctic psychrotolerant bacteria.</title>
        <authorList>
            <person name="Styczynski M."/>
            <person name="Krucon T."/>
            <person name="Decewicz P."/>
            <person name="Dziewit L."/>
        </authorList>
    </citation>
    <scope>NUCLEOTIDE SEQUENCE [LARGE SCALE GENOMIC DNA]</scope>
    <source>
        <strain evidence="1 2">ANT_H27</strain>
    </source>
</reference>